<sequence length="380" mass="43317">MIVQLKDLRKAIAVVIVSFCAVFITTLFSNLYLDLKVLDITGFNITQKKFYDAQLIVSKFVIIITGTVLSISAAVMLIFYIKQFIDDSKHKIGILKAQGYSNSFIASKFSIFGFLVFLGSLLGYGSSHLFMPKFYESRNTDNILSELTMNFHPQLLLIMVILPSLLYVVISIVYVMFNLNVPTINLLKQINSTNKIIRKRKFRQYKNFFKELRATVLFSNKTLLFFVIFAALSFSSMIQMAFGMRDFVDGTIRIMMMVIGVILSLSILLISLEVIASSNIKNISILNIMGFSKSECSKIVLSGYRVVAYIGFAVGTVYQYFLIRALLKVLSKKLDRETTYNFDLISVIGSFIAFVLIYEIFILYYSNKIKDLNVKKIMME</sequence>
<dbReference type="RefSeq" id="WP_060914430.1">
    <property type="nucleotide sequence ID" value="NZ_KQ959972.1"/>
</dbReference>
<dbReference type="EMBL" id="LSDC01000084">
    <property type="protein sequence ID" value="KXB58925.1"/>
    <property type="molecule type" value="Genomic_DNA"/>
</dbReference>
<feature type="transmembrane region" description="Helical" evidence="6">
    <location>
        <begin position="102"/>
        <end position="124"/>
    </location>
</feature>
<accession>A0A133ZU14</accession>
<keyword evidence="3 6" id="KW-0812">Transmembrane</keyword>
<evidence type="ECO:0000259" key="7">
    <source>
        <dbReference type="Pfam" id="PF02687"/>
    </source>
</evidence>
<feature type="transmembrane region" description="Helical" evidence="6">
    <location>
        <begin position="12"/>
        <end position="33"/>
    </location>
</feature>
<evidence type="ECO:0000256" key="1">
    <source>
        <dbReference type="ARBA" id="ARBA00004651"/>
    </source>
</evidence>
<name>A0A133ZU14_9BACL</name>
<evidence type="ECO:0000313" key="8">
    <source>
        <dbReference type="EMBL" id="KXB58925.1"/>
    </source>
</evidence>
<comment type="caution">
    <text evidence="8">The sequence shown here is derived from an EMBL/GenBank/DDBJ whole genome shotgun (WGS) entry which is preliminary data.</text>
</comment>
<dbReference type="AlphaFoldDB" id="A0A133ZU14"/>
<evidence type="ECO:0000256" key="4">
    <source>
        <dbReference type="ARBA" id="ARBA00022989"/>
    </source>
</evidence>
<comment type="subcellular location">
    <subcellularLocation>
        <location evidence="1">Cell membrane</location>
        <topology evidence="1">Multi-pass membrane protein</topology>
    </subcellularLocation>
</comment>
<dbReference type="OrthoDB" id="1655480at2"/>
<feature type="transmembrane region" description="Helical" evidence="6">
    <location>
        <begin position="53"/>
        <end position="81"/>
    </location>
</feature>
<proteinExistence type="predicted"/>
<feature type="transmembrane region" description="Helical" evidence="6">
    <location>
        <begin position="223"/>
        <end position="242"/>
    </location>
</feature>
<feature type="transmembrane region" description="Helical" evidence="6">
    <location>
        <begin position="254"/>
        <end position="276"/>
    </location>
</feature>
<dbReference type="GO" id="GO:0005886">
    <property type="term" value="C:plasma membrane"/>
    <property type="evidence" value="ECO:0007669"/>
    <property type="project" value="UniProtKB-SubCell"/>
</dbReference>
<reference evidence="9" key="1">
    <citation type="submission" date="2016-01" db="EMBL/GenBank/DDBJ databases">
        <authorList>
            <person name="Mitreva M."/>
            <person name="Pepin K.H."/>
            <person name="Mihindukulasuriya K.A."/>
            <person name="Fulton R."/>
            <person name="Fronick C."/>
            <person name="O'Laughlin M."/>
            <person name="Miner T."/>
            <person name="Herter B."/>
            <person name="Rosa B.A."/>
            <person name="Cordes M."/>
            <person name="Tomlinson C."/>
            <person name="Wollam A."/>
            <person name="Palsikar V.B."/>
            <person name="Mardis E.R."/>
            <person name="Wilson R.K."/>
        </authorList>
    </citation>
    <scope>NUCLEOTIDE SEQUENCE [LARGE SCALE GENOMIC DNA]</scope>
    <source>
        <strain evidence="9">DNF01167</strain>
    </source>
</reference>
<dbReference type="PATRIC" id="fig|1379.3.peg.1296"/>
<organism evidence="8 9">
    <name type="scientific">Gemella haemolysans</name>
    <dbReference type="NCBI Taxonomy" id="1379"/>
    <lineage>
        <taxon>Bacteria</taxon>
        <taxon>Bacillati</taxon>
        <taxon>Bacillota</taxon>
        <taxon>Bacilli</taxon>
        <taxon>Bacillales</taxon>
        <taxon>Gemellaceae</taxon>
        <taxon>Gemella</taxon>
    </lineage>
</organism>
<gene>
    <name evidence="8" type="ORF">HMPREF3186_01316</name>
</gene>
<dbReference type="InterPro" id="IPR003838">
    <property type="entry name" value="ABC3_permease_C"/>
</dbReference>
<keyword evidence="4 6" id="KW-1133">Transmembrane helix</keyword>
<dbReference type="InterPro" id="IPR038766">
    <property type="entry name" value="Membrane_comp_ABC_pdt"/>
</dbReference>
<keyword evidence="2" id="KW-1003">Cell membrane</keyword>
<protein>
    <submittedName>
        <fullName evidence="8">Efflux ABC transporter, permease protein</fullName>
    </submittedName>
</protein>
<evidence type="ECO:0000256" key="5">
    <source>
        <dbReference type="ARBA" id="ARBA00023136"/>
    </source>
</evidence>
<keyword evidence="5 6" id="KW-0472">Membrane</keyword>
<evidence type="ECO:0000256" key="3">
    <source>
        <dbReference type="ARBA" id="ARBA00022692"/>
    </source>
</evidence>
<feature type="transmembrane region" description="Helical" evidence="6">
    <location>
        <begin position="155"/>
        <end position="177"/>
    </location>
</feature>
<feature type="domain" description="ABC3 transporter permease C-terminal" evidence="7">
    <location>
        <begin position="254"/>
        <end position="373"/>
    </location>
</feature>
<dbReference type="PANTHER" id="PTHR30287:SF1">
    <property type="entry name" value="INNER MEMBRANE PROTEIN"/>
    <property type="match status" value="1"/>
</dbReference>
<dbReference type="STRING" id="1379.HMPREF3186_01316"/>
<feature type="transmembrane region" description="Helical" evidence="6">
    <location>
        <begin position="347"/>
        <end position="366"/>
    </location>
</feature>
<feature type="domain" description="ABC3 transporter permease C-terminal" evidence="7">
    <location>
        <begin position="64"/>
        <end position="176"/>
    </location>
</feature>
<evidence type="ECO:0000313" key="9">
    <source>
        <dbReference type="Proteomes" id="UP000070355"/>
    </source>
</evidence>
<evidence type="ECO:0000256" key="6">
    <source>
        <dbReference type="SAM" id="Phobius"/>
    </source>
</evidence>
<dbReference type="PANTHER" id="PTHR30287">
    <property type="entry name" value="MEMBRANE COMPONENT OF PREDICTED ABC SUPERFAMILY METABOLITE UPTAKE TRANSPORTER"/>
    <property type="match status" value="1"/>
</dbReference>
<dbReference type="Pfam" id="PF02687">
    <property type="entry name" value="FtsX"/>
    <property type="match status" value="2"/>
</dbReference>
<feature type="transmembrane region" description="Helical" evidence="6">
    <location>
        <begin position="306"/>
        <end position="327"/>
    </location>
</feature>
<evidence type="ECO:0000256" key="2">
    <source>
        <dbReference type="ARBA" id="ARBA00022475"/>
    </source>
</evidence>
<dbReference type="Proteomes" id="UP000070355">
    <property type="component" value="Unassembled WGS sequence"/>
</dbReference>